<keyword evidence="1" id="KW-0175">Coiled coil</keyword>
<evidence type="ECO:0000313" key="3">
    <source>
        <dbReference type="Proteomes" id="UP000235965"/>
    </source>
</evidence>
<dbReference type="STRING" id="105785.A0A2J7PUM1"/>
<feature type="coiled-coil region" evidence="1">
    <location>
        <begin position="243"/>
        <end position="270"/>
    </location>
</feature>
<evidence type="ECO:0000313" key="2">
    <source>
        <dbReference type="EMBL" id="PNF20028.1"/>
    </source>
</evidence>
<dbReference type="OrthoDB" id="6623841at2759"/>
<dbReference type="EMBL" id="NEVH01021195">
    <property type="protein sequence ID" value="PNF20028.1"/>
    <property type="molecule type" value="Genomic_DNA"/>
</dbReference>
<evidence type="ECO:0000256" key="1">
    <source>
        <dbReference type="SAM" id="Coils"/>
    </source>
</evidence>
<reference evidence="2 3" key="1">
    <citation type="submission" date="2017-12" db="EMBL/GenBank/DDBJ databases">
        <title>Hemimetabolous genomes reveal molecular basis of termite eusociality.</title>
        <authorList>
            <person name="Harrison M.C."/>
            <person name="Jongepier E."/>
            <person name="Robertson H.M."/>
            <person name="Arning N."/>
            <person name="Bitard-Feildel T."/>
            <person name="Chao H."/>
            <person name="Childers C.P."/>
            <person name="Dinh H."/>
            <person name="Doddapaneni H."/>
            <person name="Dugan S."/>
            <person name="Gowin J."/>
            <person name="Greiner C."/>
            <person name="Han Y."/>
            <person name="Hu H."/>
            <person name="Hughes D.S.T."/>
            <person name="Huylmans A.-K."/>
            <person name="Kemena C."/>
            <person name="Kremer L.P.M."/>
            <person name="Lee S.L."/>
            <person name="Lopez-Ezquerra A."/>
            <person name="Mallet L."/>
            <person name="Monroy-Kuhn J.M."/>
            <person name="Moser A."/>
            <person name="Murali S.C."/>
            <person name="Muzny D.M."/>
            <person name="Otani S."/>
            <person name="Piulachs M.-D."/>
            <person name="Poelchau M."/>
            <person name="Qu J."/>
            <person name="Schaub F."/>
            <person name="Wada-Katsumata A."/>
            <person name="Worley K.C."/>
            <person name="Xie Q."/>
            <person name="Ylla G."/>
            <person name="Poulsen M."/>
            <person name="Gibbs R.A."/>
            <person name="Schal C."/>
            <person name="Richards S."/>
            <person name="Belles X."/>
            <person name="Korb J."/>
            <person name="Bornberg-Bauer E."/>
        </authorList>
    </citation>
    <scope>NUCLEOTIDE SEQUENCE [LARGE SCALE GENOMIC DNA]</scope>
    <source>
        <tissue evidence="2">Whole body</tissue>
    </source>
</reference>
<protein>
    <submittedName>
        <fullName evidence="2">Uncharacterized protein</fullName>
    </submittedName>
</protein>
<comment type="caution">
    <text evidence="2">The sequence shown here is derived from an EMBL/GenBank/DDBJ whole genome shotgun (WGS) entry which is preliminary data.</text>
</comment>
<gene>
    <name evidence="2" type="ORF">B7P43_G05946</name>
</gene>
<dbReference type="InParanoid" id="A0A2J7PUM1"/>
<dbReference type="PANTHER" id="PTHR21301">
    <property type="entry name" value="REVERSE TRANSCRIPTASE"/>
    <property type="match status" value="1"/>
</dbReference>
<accession>A0A2J7PUM1</accession>
<dbReference type="Proteomes" id="UP000235965">
    <property type="component" value="Unassembled WGS sequence"/>
</dbReference>
<dbReference type="AlphaFoldDB" id="A0A2J7PUM1"/>
<sequence length="423" mass="47780">MDLRIETIKTKGRKRLLDAFQLLASVDIEALRRADHPPKESYRKSELKRKLTPYHSKPPHLFGLPKIHKPDIPLRPIVSSIGSPCYALAGFLQEIRSLLAGRSGSFVKNSGHFIELLKSVNLRRKDKLACFDVVSLFTNVPVDEALQVIRSRLNNHNTLAERSVLKVEAIMELLDVCLRTTYFQRDDGFYQQKNGMALLATSTWNILKNWLLTRRRANRRCGSDMWTTHCDLAAWWGTWLSAVSFYRENFNEVKEVVAKLEDEYACVREAKVVFGYDTVSQDVNFIHAHFSTVSKAIESLESCGALLHDSLEVVQKVTCSMNSAPGEIEETIKCKLEIELNSNPGLKEIQSVSQYLSEISVSLPNECSELSAPVYKYCSITSVGVERSFSAYKLILTDNNGSLSPENIERLRVACCDATFCSE</sequence>
<organism evidence="2 3">
    <name type="scientific">Cryptotermes secundus</name>
    <dbReference type="NCBI Taxonomy" id="105785"/>
    <lineage>
        <taxon>Eukaryota</taxon>
        <taxon>Metazoa</taxon>
        <taxon>Ecdysozoa</taxon>
        <taxon>Arthropoda</taxon>
        <taxon>Hexapoda</taxon>
        <taxon>Insecta</taxon>
        <taxon>Pterygota</taxon>
        <taxon>Neoptera</taxon>
        <taxon>Polyneoptera</taxon>
        <taxon>Dictyoptera</taxon>
        <taxon>Blattodea</taxon>
        <taxon>Blattoidea</taxon>
        <taxon>Termitoidae</taxon>
        <taxon>Kalotermitidae</taxon>
        <taxon>Cryptotermitinae</taxon>
        <taxon>Cryptotermes</taxon>
    </lineage>
</organism>
<name>A0A2J7PUM1_9NEOP</name>
<dbReference type="PANTHER" id="PTHR21301:SF10">
    <property type="entry name" value="REVERSE TRANSCRIPTASE DOMAIN-CONTAINING PROTEIN"/>
    <property type="match status" value="1"/>
</dbReference>
<proteinExistence type="predicted"/>
<keyword evidence="3" id="KW-1185">Reference proteome</keyword>